<feature type="domain" description="FAS1" evidence="2">
    <location>
        <begin position="42"/>
        <end position="186"/>
    </location>
</feature>
<dbReference type="InterPro" id="IPR000782">
    <property type="entry name" value="FAS1_domain"/>
</dbReference>
<dbReference type="Proteomes" id="UP000663923">
    <property type="component" value="Chromosome"/>
</dbReference>
<dbReference type="PROSITE" id="PS51257">
    <property type="entry name" value="PROKAR_LIPOPROTEIN"/>
    <property type="match status" value="1"/>
</dbReference>
<proteinExistence type="predicted"/>
<keyword evidence="1" id="KW-0732">Signal</keyword>
<dbReference type="PROSITE" id="PS50213">
    <property type="entry name" value="FAS1"/>
    <property type="match status" value="1"/>
</dbReference>
<dbReference type="PANTHER" id="PTHR10900:SF77">
    <property type="entry name" value="FI19380P1"/>
    <property type="match status" value="1"/>
</dbReference>
<evidence type="ECO:0000313" key="4">
    <source>
        <dbReference type="Proteomes" id="UP000663923"/>
    </source>
</evidence>
<organism evidence="3 4">
    <name type="scientific">Parasphingorhabdus cellanae</name>
    <dbReference type="NCBI Taxonomy" id="2806553"/>
    <lineage>
        <taxon>Bacteria</taxon>
        <taxon>Pseudomonadati</taxon>
        <taxon>Pseudomonadota</taxon>
        <taxon>Alphaproteobacteria</taxon>
        <taxon>Sphingomonadales</taxon>
        <taxon>Sphingomonadaceae</taxon>
        <taxon>Parasphingorhabdus</taxon>
    </lineage>
</organism>
<sequence length="189" mass="19777">MSPLSKIFLATAALATITACSSEMSEEEQAIYDERLEEEAGPTNLTAIVQNNPDLSTASTMVAISGIAVDLKDDGPFTVFVANNEAFDKMGQDKVNELMTADDKSELASIARFGLVKGDMKSTDIAKAITDGGGTASLTTLEGGNITATMEGDSIILEDGAGNKVNVIEADIESSNGTVHIIDQVLMPK</sequence>
<evidence type="ECO:0000256" key="1">
    <source>
        <dbReference type="SAM" id="SignalP"/>
    </source>
</evidence>
<dbReference type="SMART" id="SM00554">
    <property type="entry name" value="FAS1"/>
    <property type="match status" value="1"/>
</dbReference>
<reference evidence="3 4" key="1">
    <citation type="submission" date="2021-03" db="EMBL/GenBank/DDBJ databases">
        <title>Complete genome of Parasphingorhabdus_sp.JHSY0214.</title>
        <authorList>
            <person name="Yoo J.H."/>
            <person name="Bae J.W."/>
        </authorList>
    </citation>
    <scope>NUCLEOTIDE SEQUENCE [LARGE SCALE GENOMIC DNA]</scope>
    <source>
        <strain evidence="3 4">JHSY0214</strain>
    </source>
</reference>
<accession>A0ABX7T4L6</accession>
<dbReference type="PANTHER" id="PTHR10900">
    <property type="entry name" value="PERIOSTIN-RELATED"/>
    <property type="match status" value="1"/>
</dbReference>
<feature type="chain" id="PRO_5047034688" evidence="1">
    <location>
        <begin position="22"/>
        <end position="189"/>
    </location>
</feature>
<dbReference type="RefSeq" id="WP_207987569.1">
    <property type="nucleotide sequence ID" value="NZ_CP071794.1"/>
</dbReference>
<evidence type="ECO:0000259" key="2">
    <source>
        <dbReference type="PROSITE" id="PS50213"/>
    </source>
</evidence>
<evidence type="ECO:0000313" key="3">
    <source>
        <dbReference type="EMBL" id="QTD55745.1"/>
    </source>
</evidence>
<feature type="signal peptide" evidence="1">
    <location>
        <begin position="1"/>
        <end position="21"/>
    </location>
</feature>
<protein>
    <submittedName>
        <fullName evidence="3">Fasciclin domain-containing protein</fullName>
    </submittedName>
</protein>
<keyword evidence="4" id="KW-1185">Reference proteome</keyword>
<dbReference type="InterPro" id="IPR050904">
    <property type="entry name" value="Adhesion/Biosynth-related"/>
</dbReference>
<dbReference type="Gene3D" id="2.30.180.10">
    <property type="entry name" value="FAS1 domain"/>
    <property type="match status" value="1"/>
</dbReference>
<dbReference type="InterPro" id="IPR036378">
    <property type="entry name" value="FAS1_dom_sf"/>
</dbReference>
<dbReference type="SUPFAM" id="SSF82153">
    <property type="entry name" value="FAS1 domain"/>
    <property type="match status" value="1"/>
</dbReference>
<dbReference type="Pfam" id="PF02469">
    <property type="entry name" value="Fasciclin"/>
    <property type="match status" value="1"/>
</dbReference>
<dbReference type="EMBL" id="CP071794">
    <property type="protein sequence ID" value="QTD55745.1"/>
    <property type="molecule type" value="Genomic_DNA"/>
</dbReference>
<name>A0ABX7T4L6_9SPHN</name>
<gene>
    <name evidence="3" type="ORF">J4G78_16375</name>
</gene>